<dbReference type="Pfam" id="PF25371">
    <property type="entry name" value="DUF7884"/>
    <property type="match status" value="1"/>
</dbReference>
<dbReference type="STRING" id="1121429.SAMN02745133_00935"/>
<keyword evidence="9" id="KW-1185">Reference proteome</keyword>
<dbReference type="InterPro" id="IPR003333">
    <property type="entry name" value="CMAS"/>
</dbReference>
<dbReference type="InterPro" id="IPR057206">
    <property type="entry name" value="DUF7884"/>
</dbReference>
<dbReference type="Proteomes" id="UP000184148">
    <property type="component" value="Unassembled WGS sequence"/>
</dbReference>
<evidence type="ECO:0000313" key="9">
    <source>
        <dbReference type="Proteomes" id="UP000184148"/>
    </source>
</evidence>
<name>A0A1M4VHE9_9FIRM</name>
<evidence type="ECO:0000256" key="5">
    <source>
        <dbReference type="ARBA" id="ARBA00023098"/>
    </source>
</evidence>
<dbReference type="EMBL" id="FQUY01000004">
    <property type="protein sequence ID" value="SHE68441.1"/>
    <property type="molecule type" value="Genomic_DNA"/>
</dbReference>
<dbReference type="PANTHER" id="PTHR43667:SF1">
    <property type="entry name" value="CYCLOPROPANE-FATTY-ACYL-PHOSPHOLIPID SYNTHASE"/>
    <property type="match status" value="1"/>
</dbReference>
<dbReference type="SUPFAM" id="SSF53335">
    <property type="entry name" value="S-adenosyl-L-methionine-dependent methyltransferases"/>
    <property type="match status" value="1"/>
</dbReference>
<keyword evidence="5" id="KW-0443">Lipid metabolism</keyword>
<evidence type="ECO:0000256" key="6">
    <source>
        <dbReference type="PIRSR" id="PIRSR003085-1"/>
    </source>
</evidence>
<keyword evidence="4" id="KW-0949">S-adenosyl-L-methionine</keyword>
<dbReference type="CDD" id="cd02440">
    <property type="entry name" value="AdoMet_MTases"/>
    <property type="match status" value="1"/>
</dbReference>
<evidence type="ECO:0000256" key="2">
    <source>
        <dbReference type="ARBA" id="ARBA00022603"/>
    </source>
</evidence>
<dbReference type="PANTHER" id="PTHR43667">
    <property type="entry name" value="CYCLOPROPANE-FATTY-ACYL-PHOSPHOLIPID SYNTHASE"/>
    <property type="match status" value="1"/>
</dbReference>
<evidence type="ECO:0000256" key="4">
    <source>
        <dbReference type="ARBA" id="ARBA00022691"/>
    </source>
</evidence>
<dbReference type="Pfam" id="PF02353">
    <property type="entry name" value="CMAS"/>
    <property type="match status" value="1"/>
</dbReference>
<dbReference type="GO" id="GO:0032259">
    <property type="term" value="P:methylation"/>
    <property type="evidence" value="ECO:0007669"/>
    <property type="project" value="UniProtKB-KW"/>
</dbReference>
<dbReference type="Gene3D" id="3.40.50.150">
    <property type="entry name" value="Vaccinia Virus protein VP39"/>
    <property type="match status" value="1"/>
</dbReference>
<feature type="domain" description="DUF7884" evidence="7">
    <location>
        <begin position="6"/>
        <end position="86"/>
    </location>
</feature>
<proteinExistence type="inferred from homology"/>
<comment type="similarity">
    <text evidence="1">Belongs to the CFA/CMAS family.</text>
</comment>
<evidence type="ECO:0000256" key="3">
    <source>
        <dbReference type="ARBA" id="ARBA00022679"/>
    </source>
</evidence>
<dbReference type="AlphaFoldDB" id="A0A1M4VHE9"/>
<keyword evidence="2" id="KW-0489">Methyltransferase</keyword>
<dbReference type="InterPro" id="IPR029063">
    <property type="entry name" value="SAM-dependent_MTases_sf"/>
</dbReference>
<dbReference type="GO" id="GO:0008168">
    <property type="term" value="F:methyltransferase activity"/>
    <property type="evidence" value="ECO:0007669"/>
    <property type="project" value="UniProtKB-KW"/>
</dbReference>
<keyword evidence="3" id="KW-0808">Transferase</keyword>
<dbReference type="OrthoDB" id="9782855at2"/>
<dbReference type="RefSeq" id="WP_073236449.1">
    <property type="nucleotide sequence ID" value="NZ_FQUY01000004.1"/>
</dbReference>
<protein>
    <submittedName>
        <fullName evidence="8">Cyclopropane-fatty-acyl-phospholipid synthase</fullName>
    </submittedName>
</protein>
<organism evidence="8 9">
    <name type="scientific">Desulforamulus putei DSM 12395</name>
    <dbReference type="NCBI Taxonomy" id="1121429"/>
    <lineage>
        <taxon>Bacteria</taxon>
        <taxon>Bacillati</taxon>
        <taxon>Bacillota</taxon>
        <taxon>Clostridia</taxon>
        <taxon>Eubacteriales</taxon>
        <taxon>Peptococcaceae</taxon>
        <taxon>Desulforamulus</taxon>
    </lineage>
</organism>
<dbReference type="GO" id="GO:0008610">
    <property type="term" value="P:lipid biosynthetic process"/>
    <property type="evidence" value="ECO:0007669"/>
    <property type="project" value="InterPro"/>
</dbReference>
<dbReference type="InterPro" id="IPR050723">
    <property type="entry name" value="CFA/CMAS"/>
</dbReference>
<feature type="active site" evidence="6">
    <location>
        <position position="359"/>
    </location>
</feature>
<dbReference type="PIRSF" id="PIRSF003085">
    <property type="entry name" value="CMAS"/>
    <property type="match status" value="1"/>
</dbReference>
<evidence type="ECO:0000256" key="1">
    <source>
        <dbReference type="ARBA" id="ARBA00010815"/>
    </source>
</evidence>
<evidence type="ECO:0000313" key="8">
    <source>
        <dbReference type="EMBL" id="SHE68441.1"/>
    </source>
</evidence>
<reference evidence="9" key="1">
    <citation type="submission" date="2016-11" db="EMBL/GenBank/DDBJ databases">
        <authorList>
            <person name="Varghese N."/>
            <person name="Submissions S."/>
        </authorList>
    </citation>
    <scope>NUCLEOTIDE SEQUENCE [LARGE SCALE GENOMIC DNA]</scope>
    <source>
        <strain evidence="9">DSM 12395</strain>
    </source>
</reference>
<accession>A0A1M4VHE9</accession>
<evidence type="ECO:0000259" key="7">
    <source>
        <dbReference type="Pfam" id="PF25371"/>
    </source>
</evidence>
<gene>
    <name evidence="8" type="ORF">SAMN02745133_00935</name>
</gene>
<sequence length="393" mass="45562">MTKDMMKDLFERFKVGNFTVTFWDGEVCRYGQSPPVVNIIFKKPLSSTFNPDNPLLSLGEAYMEGDWDFTGEFEEIIRIIEENKDRLKPAGITGKLTGLFQTVAGKRKQKQNIEHHYDLGNDFFSLWLDETLSYSCAYFKQPDDSLYQAQINKIDHILKKLQLKPGERLLDIGCGWGWLVIRAAQQYGVRALGITLSDQQYEGARQRVRELGLEGQVDIQLANYLDLSERDYQFDKIVSVGMFEHVGKDNIPSYMDRVNNLLVPGGLSLLHTITGMTEEPVNAWIEKYIFPGGYIPSLREIIGLLPEYRFHLLHAESLRLHYAKTLDHWYTNFTRCCDKVREKFDERFVRMWGLYLRGCAASFRVSGLDIYQLLFSKGLNNSLPMEYSFIYRD</sequence>